<dbReference type="EMBL" id="FLQU01000077">
    <property type="protein sequence ID" value="SBS80426.1"/>
    <property type="molecule type" value="Genomic_DNA"/>
</dbReference>
<reference evidence="3" key="1">
    <citation type="submission" date="2016-05" db="EMBL/GenBank/DDBJ databases">
        <authorList>
            <person name="Naeem Raeece"/>
        </authorList>
    </citation>
    <scope>NUCLEOTIDE SEQUENCE [LARGE SCALE GENOMIC DNA]</scope>
</reference>
<sequence length="117" mass="13875">MGNCKGASFEITNFYFGFAVPFYSDWVKRSGKRAKIRGEKRRKNDRDDRRNKGKYKSGLPSCVYRAKHTRLLTPPYFLLKILNCGMRTCENTRSRTMSRRKQNKYQRGPKKKKRKNA</sequence>
<feature type="compositionally biased region" description="Basic residues" evidence="1">
    <location>
        <begin position="96"/>
        <end position="117"/>
    </location>
</feature>
<name>A0A1A8VMC9_PLAOA</name>
<gene>
    <name evidence="2" type="ORF">POVCU2_0005360</name>
</gene>
<evidence type="ECO:0000313" key="3">
    <source>
        <dbReference type="Proteomes" id="UP000078560"/>
    </source>
</evidence>
<evidence type="ECO:0000313" key="2">
    <source>
        <dbReference type="EMBL" id="SBS80426.1"/>
    </source>
</evidence>
<feature type="region of interest" description="Disordered" evidence="1">
    <location>
        <begin position="33"/>
        <end position="58"/>
    </location>
</feature>
<feature type="region of interest" description="Disordered" evidence="1">
    <location>
        <begin position="91"/>
        <end position="117"/>
    </location>
</feature>
<dbReference type="Proteomes" id="UP000078560">
    <property type="component" value="Unassembled WGS sequence"/>
</dbReference>
<protein>
    <submittedName>
        <fullName evidence="2">Uncharacterized protein</fullName>
    </submittedName>
</protein>
<evidence type="ECO:0000256" key="1">
    <source>
        <dbReference type="SAM" id="MobiDB-lite"/>
    </source>
</evidence>
<proteinExistence type="predicted"/>
<dbReference type="AlphaFoldDB" id="A0A1A8VMC9"/>
<accession>A0A1A8VMC9</accession>
<organism evidence="2 3">
    <name type="scientific">Plasmodium ovale curtisi</name>
    <dbReference type="NCBI Taxonomy" id="864141"/>
    <lineage>
        <taxon>Eukaryota</taxon>
        <taxon>Sar</taxon>
        <taxon>Alveolata</taxon>
        <taxon>Apicomplexa</taxon>
        <taxon>Aconoidasida</taxon>
        <taxon>Haemosporida</taxon>
        <taxon>Plasmodiidae</taxon>
        <taxon>Plasmodium</taxon>
        <taxon>Plasmodium (Plasmodium)</taxon>
    </lineage>
</organism>